<gene>
    <name evidence="6" type="primary">LOC111127096</name>
</gene>
<dbReference type="AlphaFoldDB" id="A0A8B8DI61"/>
<dbReference type="OrthoDB" id="440676at2759"/>
<dbReference type="Proteomes" id="UP000694844">
    <property type="component" value="Chromosome 3"/>
</dbReference>
<evidence type="ECO:0000313" key="6">
    <source>
        <dbReference type="RefSeq" id="XP_022327822.1"/>
    </source>
</evidence>
<dbReference type="PROSITE" id="PS00945">
    <property type="entry name" value="CKS_2"/>
    <property type="match status" value="1"/>
</dbReference>
<evidence type="ECO:0000313" key="5">
    <source>
        <dbReference type="Proteomes" id="UP000694844"/>
    </source>
</evidence>
<comment type="function">
    <text evidence="4">Binds to the catalytic subunit of the cyclin dependent kinases and is essential for their biological function.</text>
</comment>
<dbReference type="Gene3D" id="3.30.170.10">
    <property type="entry name" value="Cyclin-dependent kinase, regulatory subunit"/>
    <property type="match status" value="1"/>
</dbReference>
<evidence type="ECO:0000256" key="1">
    <source>
        <dbReference type="ARBA" id="ARBA00007782"/>
    </source>
</evidence>
<dbReference type="RefSeq" id="XP_022327822.1">
    <property type="nucleotide sequence ID" value="XM_022472114.1"/>
</dbReference>
<dbReference type="PRINTS" id="PR00296">
    <property type="entry name" value="CYCLINKINASE"/>
</dbReference>
<dbReference type="SUPFAM" id="SSF55637">
    <property type="entry name" value="Cell cycle regulatory proteins"/>
    <property type="match status" value="1"/>
</dbReference>
<reference evidence="6" key="1">
    <citation type="submission" date="2025-08" db="UniProtKB">
        <authorList>
            <consortium name="RefSeq"/>
        </authorList>
    </citation>
    <scope>IDENTIFICATION</scope>
    <source>
        <tissue evidence="6">Whole sample</tissue>
    </source>
</reference>
<organism evidence="5 6">
    <name type="scientific">Crassostrea virginica</name>
    <name type="common">Eastern oyster</name>
    <dbReference type="NCBI Taxonomy" id="6565"/>
    <lineage>
        <taxon>Eukaryota</taxon>
        <taxon>Metazoa</taxon>
        <taxon>Spiralia</taxon>
        <taxon>Lophotrochozoa</taxon>
        <taxon>Mollusca</taxon>
        <taxon>Bivalvia</taxon>
        <taxon>Autobranchia</taxon>
        <taxon>Pteriomorphia</taxon>
        <taxon>Ostreida</taxon>
        <taxon>Ostreoidea</taxon>
        <taxon>Ostreidae</taxon>
        <taxon>Crassostrea</taxon>
    </lineage>
</organism>
<dbReference type="InterPro" id="IPR000789">
    <property type="entry name" value="Cyclin-dep_kinase_reg-sub"/>
</dbReference>
<evidence type="ECO:0000256" key="3">
    <source>
        <dbReference type="ARBA" id="ARBA00023306"/>
    </source>
</evidence>
<dbReference type="SMART" id="SM01084">
    <property type="entry name" value="CKS"/>
    <property type="match status" value="1"/>
</dbReference>
<evidence type="ECO:0000256" key="4">
    <source>
        <dbReference type="RuleBase" id="RU311113"/>
    </source>
</evidence>
<comment type="similarity">
    <text evidence="1 4">Belongs to the CKS family.</text>
</comment>
<dbReference type="PANTHER" id="PTHR23415">
    <property type="entry name" value="CYCLIN-DEPENDENT KINASES REGULATORY SUBUNIT/60S RIBOSOME SUBUNIT BIOGENESIS PROTEIN NIP7"/>
    <property type="match status" value="1"/>
</dbReference>
<proteinExistence type="inferred from homology"/>
<protein>
    <recommendedName>
        <fullName evidence="4">Cyclin-dependent kinases regulatory subunit</fullName>
    </recommendedName>
</protein>
<keyword evidence="5" id="KW-1185">Reference proteome</keyword>
<name>A0A8B8DI61_CRAVI</name>
<dbReference type="InterPro" id="IPR036858">
    <property type="entry name" value="Cyclin-dep_kinase_reg-sub_sf"/>
</dbReference>
<dbReference type="FunFam" id="3.30.170.10:FF:000001">
    <property type="entry name" value="Cyclin-dependent kinases regulatory subunit"/>
    <property type="match status" value="1"/>
</dbReference>
<accession>A0A8B8DI61</accession>
<keyword evidence="3 4" id="KW-0131">Cell cycle</keyword>
<dbReference type="KEGG" id="cvn:111127096"/>
<dbReference type="GeneID" id="111127096"/>
<evidence type="ECO:0000256" key="2">
    <source>
        <dbReference type="ARBA" id="ARBA00022618"/>
    </source>
</evidence>
<dbReference type="Pfam" id="PF01111">
    <property type="entry name" value="CKS"/>
    <property type="match status" value="1"/>
</dbReference>
<keyword evidence="2 4" id="KW-0132">Cell division</keyword>
<dbReference type="GO" id="GO:0051301">
    <property type="term" value="P:cell division"/>
    <property type="evidence" value="ECO:0007669"/>
    <property type="project" value="UniProtKB-UniRule"/>
</dbReference>
<dbReference type="GO" id="GO:0016538">
    <property type="term" value="F:cyclin-dependent protein serine/threonine kinase regulator activity"/>
    <property type="evidence" value="ECO:0007669"/>
    <property type="project" value="InterPro"/>
</dbReference>
<sequence length="124" mass="14653">MNMMCMEFLQHPLPLYHFHRSQFSEDKTDSSSSKPNMSADQISYSEKYYDEKFEYRHVILPNDIAKLVPKNHLMTETEWRNLGVQQSPGWIHYMVHTPEPHILLFRRPLPQSNPHPVAMATTVK</sequence>